<name>A0A2S3WC77_PSEPU</name>
<evidence type="ECO:0000256" key="12">
    <source>
        <dbReference type="ARBA" id="ARBA00023026"/>
    </source>
</evidence>
<keyword evidence="7" id="KW-0433">Leucine-rich repeat</keyword>
<proteinExistence type="inferred from homology"/>
<dbReference type="InterPro" id="IPR051071">
    <property type="entry name" value="LRR-bact_E3_ubiq_ligases"/>
</dbReference>
<evidence type="ECO:0000256" key="5">
    <source>
        <dbReference type="ARBA" id="ARBA00012483"/>
    </source>
</evidence>
<dbReference type="Gene3D" id="3.80.10.10">
    <property type="entry name" value="Ribonuclease Inhibitor"/>
    <property type="match status" value="1"/>
</dbReference>
<dbReference type="GO" id="GO:0005576">
    <property type="term" value="C:extracellular region"/>
    <property type="evidence" value="ECO:0007669"/>
    <property type="project" value="UniProtKB-SubCell"/>
</dbReference>
<feature type="domain" description="NEL" evidence="16">
    <location>
        <begin position="1203"/>
        <end position="1495"/>
    </location>
</feature>
<dbReference type="InterPro" id="IPR003591">
    <property type="entry name" value="Leu-rich_rpt_typical-subtyp"/>
</dbReference>
<dbReference type="InterPro" id="IPR046673">
    <property type="entry name" value="ToxA_N"/>
</dbReference>
<dbReference type="InterPro" id="IPR029487">
    <property type="entry name" value="NEL_dom"/>
</dbReference>
<evidence type="ECO:0000256" key="3">
    <source>
        <dbReference type="ARBA" id="ARBA00004613"/>
    </source>
</evidence>
<organism evidence="17 18">
    <name type="scientific">Pseudomonas putida</name>
    <name type="common">Arthrobacter siderocapsulatus</name>
    <dbReference type="NCBI Taxonomy" id="303"/>
    <lineage>
        <taxon>Bacteria</taxon>
        <taxon>Pseudomonadati</taxon>
        <taxon>Pseudomonadota</taxon>
        <taxon>Gammaproteobacteria</taxon>
        <taxon>Pseudomonadales</taxon>
        <taxon>Pseudomonadaceae</taxon>
        <taxon>Pseudomonas</taxon>
    </lineage>
</organism>
<comment type="PTM">
    <text evidence="14">Ubiquitinated in the presence of host E1 ubiquitin-activating enzyme, E2 ubiquitin-conjugating enzyme and ubiquitin.</text>
</comment>
<dbReference type="EC" id="2.3.2.27" evidence="5"/>
<dbReference type="Gene3D" id="1.20.1270.130">
    <property type="entry name" value="Shigella T3SS effector IpaH domain"/>
    <property type="match status" value="1"/>
</dbReference>
<keyword evidence="13 14" id="KW-1035">Host cytoplasm</keyword>
<dbReference type="InterPro" id="IPR032675">
    <property type="entry name" value="LRR_dom_sf"/>
</dbReference>
<comment type="similarity">
    <text evidence="4 14">Belongs to the LRR-containing bacterial E3 ligase family.</text>
</comment>
<feature type="active site" description="Glycyl thioester intermediate" evidence="14">
    <location>
        <position position="1290"/>
    </location>
</feature>
<dbReference type="GO" id="GO:0061630">
    <property type="term" value="F:ubiquitin protein ligase activity"/>
    <property type="evidence" value="ECO:0007669"/>
    <property type="project" value="UniProtKB-EC"/>
</dbReference>
<dbReference type="PROSITE" id="PS52053">
    <property type="entry name" value="NEL"/>
    <property type="match status" value="1"/>
</dbReference>
<keyword evidence="8 14" id="KW-0808">Transferase</keyword>
<dbReference type="EMBL" id="MIND01000018">
    <property type="protein sequence ID" value="POF88530.1"/>
    <property type="molecule type" value="Genomic_DNA"/>
</dbReference>
<reference evidence="17 18" key="2">
    <citation type="submission" date="2018-03" db="EMBL/GenBank/DDBJ databases">
        <title>Draft genome of Pseudomonas putida strain KT-27.</title>
        <authorList>
            <person name="Yoshizawa S."/>
            <person name="Khan N.H."/>
            <person name="Nishimura M."/>
            <person name="Chiura H.X."/>
            <person name="Ogura Y."/>
            <person name="Hayashi T."/>
            <person name="Kogure K."/>
        </authorList>
    </citation>
    <scope>NUCLEOTIDE SEQUENCE [LARGE SCALE GENOMIC DNA]</scope>
    <source>
        <strain evidence="17 18">KT-27</strain>
    </source>
</reference>
<comment type="subcellular location">
    <subcellularLocation>
        <location evidence="2">Host cytoplasm</location>
    </subcellularLocation>
    <subcellularLocation>
        <location evidence="3">Secreted</location>
    </subcellularLocation>
</comment>
<evidence type="ECO:0000256" key="15">
    <source>
        <dbReference type="SAM" id="Phobius"/>
    </source>
</evidence>
<dbReference type="Proteomes" id="UP000237194">
    <property type="component" value="Unassembled WGS sequence"/>
</dbReference>
<keyword evidence="12" id="KW-0843">Virulence</keyword>
<evidence type="ECO:0000256" key="10">
    <source>
        <dbReference type="ARBA" id="ARBA00022786"/>
    </source>
</evidence>
<keyword evidence="15" id="KW-0472">Membrane</keyword>
<evidence type="ECO:0000256" key="2">
    <source>
        <dbReference type="ARBA" id="ARBA00004192"/>
    </source>
</evidence>
<dbReference type="GO" id="GO:0016567">
    <property type="term" value="P:protein ubiquitination"/>
    <property type="evidence" value="ECO:0007669"/>
    <property type="project" value="InterPro"/>
</dbReference>
<evidence type="ECO:0000313" key="17">
    <source>
        <dbReference type="EMBL" id="POF88530.1"/>
    </source>
</evidence>
<keyword evidence="11 14" id="KW-0832">Ubl conjugation</keyword>
<evidence type="ECO:0000256" key="14">
    <source>
        <dbReference type="PROSITE-ProRule" id="PRU01398"/>
    </source>
</evidence>
<dbReference type="Pfam" id="PF14496">
    <property type="entry name" value="NEL"/>
    <property type="match status" value="1"/>
</dbReference>
<sequence length="1495" mass="166722">MNYQTDQQPDGLDLEQAFQDQLIAARLPQWLRAARAEHLPDLSEALRQSLVLRQQLSAVLARLEGIDSFAKGRLEQALEGPDGEPFNVHLWSFIAGHREPVINAQPVGVHLTELVYDDMPLLEAALRNFTKDQAEEGGQPRGNRLTSARSGAVKPPSAVAFAKLCRSLDLGGQYQAHLNSVLLAPTAQGASVAMLLGNAQRQQMLVEAYRARQGGVLDDDELQMIVGLCRDGAPPRLQGDPVVARQLSLLGCNLEQIVLLDVIDEGWVRNTTRRLLAYVPDDPHGPWCVASSLRHLANDLGRRLRTRDYQRFFSRFVRRRDSQAFFSVIIPAYADLADWANYDLSEHMQAVRLPLFETLGAARIAQIKDDAAMIAAPVANIDRAVQQAHDQRLAAEGWALLNLAGLFIPVIGSGLLAFTAWGLLKEVFHGVEAWHEGDTSAALDHLTHVATDLAVMGATAVGVGVALRTWRRSQMVDSLLPEQLEDASTRLCRPVLADYRSMPPLQAQVDEEGVHRLDGRAWVEMDGHCYPVLQHGAQGEWQLRPRGGYGPQLSHNGAGAWRLWFEQPAQWGDTYRLFRRLGGRLHELGDEQIEQILVVHNLQADYLRALHVEGRAPDAVLLDSAERFLLDRRISVLIERLRAGQPFDDAALLEQARALPGGQGLADQALAELAAARRRLLFQQAYAATQPPSSAETAVLRRVFPSLHESAARALWRTAPLADRQRLVDNGRVALRLAEAAQVHVRRIRQVRVFEAFYLEVEQQLDLARVALSMLRHLPAGGGVRWALFDGDAGAPLLVTGERGPERAIRHEDGQFRRLDGAGQPLGLAGELFEVMASAYDDHLRDTLGVGEPFAHNLRVLLSRQAVARRAEVIQLLGEQPSRGWFRLPQRQLDGRLGYPLSGRRGRSPQGLFASVRNLYPGFSDGQILAWVEGVRTSGSDVHGEITRLGNELAALRERLQQWERQATSRGLREERRYFRRCLLDCWQRRITAGVNDIQAPQSFRLAMFAAMPGQLPELPTQVRFSHIFELALLGMQLEDIPVAFLSAFPELRILELSGNRLSRVPAAIAQMPSLNELDLFNNRIVLDPEQAGILAHCESLEYLNLSFNPLGRGFSLHAMPRLRRLYLRNTGQTELPPGVLRCPDLLQADLRDNRIATLPASYYRAPVWSRRRLMLWGNPLNDRDLAGLQTSMPHLDMEAQPGTTFLRQRWLDSANVLARDELSACWEALEMEPGGDDFFRMLGRLLDTAEFRQNGAALAERVFIMLQTMQEHASLREMLFHQVNQHLTCQDSVALCFSNLELSMLVWRARIEAGSGDQQGALLHLGRQLWRLDEVDCIVVEDIQARRAAGADPDEIEVGLAYRVALRDALDLPAQPGSMLFSAVAGVGPERVEAARARVQANETDEQIAVSLAQREFWQEHLQRTQASRLEVADAPFHERMQAVLESAESVPEAEYLARVGVVHAERQAARSDLLLALTREALAQDQSRLPNSA</sequence>
<dbReference type="Gene3D" id="1.20.58.360">
    <property type="entry name" value="Shigella T3SS effector IpaH defines"/>
    <property type="match status" value="1"/>
</dbReference>
<evidence type="ECO:0000256" key="7">
    <source>
        <dbReference type="ARBA" id="ARBA00022614"/>
    </source>
</evidence>
<comment type="catalytic activity">
    <reaction evidence="1">
        <text>S-ubiquitinyl-[E2 ubiquitin-conjugating enzyme]-L-cysteine + [acceptor protein]-L-lysine = [E2 ubiquitin-conjugating enzyme]-L-cysteine + N(6)-ubiquitinyl-[acceptor protein]-L-lysine.</text>
        <dbReference type="EC" id="2.3.2.27"/>
    </reaction>
</comment>
<evidence type="ECO:0000259" key="16">
    <source>
        <dbReference type="PROSITE" id="PS52053"/>
    </source>
</evidence>
<dbReference type="RefSeq" id="WP_103436683.1">
    <property type="nucleotide sequence ID" value="NZ_MIND01000018.1"/>
</dbReference>
<dbReference type="GO" id="GO:0030430">
    <property type="term" value="C:host cell cytoplasm"/>
    <property type="evidence" value="ECO:0007669"/>
    <property type="project" value="UniProtKB-SubCell"/>
</dbReference>
<evidence type="ECO:0000256" key="11">
    <source>
        <dbReference type="ARBA" id="ARBA00022843"/>
    </source>
</evidence>
<comment type="caution">
    <text evidence="17">The sequence shown here is derived from an EMBL/GenBank/DDBJ whole genome shotgun (WGS) entry which is preliminary data.</text>
</comment>
<keyword evidence="10 14" id="KW-0833">Ubl conjugation pathway</keyword>
<keyword evidence="15" id="KW-1133">Transmembrane helix</keyword>
<evidence type="ECO:0000256" key="1">
    <source>
        <dbReference type="ARBA" id="ARBA00000900"/>
    </source>
</evidence>
<feature type="transmembrane region" description="Helical" evidence="15">
    <location>
        <begin position="399"/>
        <end position="424"/>
    </location>
</feature>
<dbReference type="PANTHER" id="PTHR47114:SF2">
    <property type="entry name" value="OLIGODENDROCYTE-MYELIN GLYCOPROTEIN"/>
    <property type="match status" value="1"/>
</dbReference>
<accession>A0A2S3WC77</accession>
<dbReference type="SUPFAM" id="SSF52058">
    <property type="entry name" value="L domain-like"/>
    <property type="match status" value="1"/>
</dbReference>
<keyword evidence="6 14" id="KW-0964">Secreted</keyword>
<keyword evidence="9" id="KW-0677">Repeat</keyword>
<dbReference type="PANTHER" id="PTHR47114">
    <property type="match status" value="1"/>
</dbReference>
<dbReference type="InterPro" id="IPR001611">
    <property type="entry name" value="Leu-rich_rpt"/>
</dbReference>
<reference evidence="17 18" key="1">
    <citation type="submission" date="2016-08" db="EMBL/GenBank/DDBJ databases">
        <authorList>
            <person name="Seilhamer J.J."/>
        </authorList>
    </citation>
    <scope>NUCLEOTIDE SEQUENCE [LARGE SCALE GENOMIC DNA]</scope>
    <source>
        <strain evidence="17 18">KT-27</strain>
    </source>
</reference>
<evidence type="ECO:0000256" key="6">
    <source>
        <dbReference type="ARBA" id="ARBA00022525"/>
    </source>
</evidence>
<keyword evidence="15" id="KW-0812">Transmembrane</keyword>
<dbReference type="Pfam" id="PF20178">
    <property type="entry name" value="ToxA_N"/>
    <property type="match status" value="1"/>
</dbReference>
<dbReference type="SMART" id="SM00369">
    <property type="entry name" value="LRR_TYP"/>
    <property type="match status" value="3"/>
</dbReference>
<evidence type="ECO:0000256" key="13">
    <source>
        <dbReference type="ARBA" id="ARBA00023200"/>
    </source>
</evidence>
<gene>
    <name evidence="17" type="ORF">BGP80_11360</name>
</gene>
<protein>
    <recommendedName>
        <fullName evidence="5">RING-type E3 ubiquitin transferase</fullName>
        <ecNumber evidence="5">2.3.2.27</ecNumber>
    </recommendedName>
</protein>
<evidence type="ECO:0000313" key="18">
    <source>
        <dbReference type="Proteomes" id="UP000237194"/>
    </source>
</evidence>
<dbReference type="Pfam" id="PF13855">
    <property type="entry name" value="LRR_8"/>
    <property type="match status" value="1"/>
</dbReference>
<evidence type="ECO:0000256" key="8">
    <source>
        <dbReference type="ARBA" id="ARBA00022679"/>
    </source>
</evidence>
<evidence type="ECO:0000256" key="4">
    <source>
        <dbReference type="ARBA" id="ARBA00009868"/>
    </source>
</evidence>
<evidence type="ECO:0000256" key="9">
    <source>
        <dbReference type="ARBA" id="ARBA00022737"/>
    </source>
</evidence>